<dbReference type="EMBL" id="JAHRIM010090804">
    <property type="protein sequence ID" value="MEQ2277089.1"/>
    <property type="molecule type" value="Genomic_DNA"/>
</dbReference>
<sequence>MRVCLFFSFPLTQKPALSTNTPVCHELLEGMSNSFIHGESLWWCQLVPSLLSHWKLMEDVVGVVGEEDTSKNTHTQTETQIRSEPSEDGETGQAGTPGTPGSEARAVLWCC</sequence>
<name>A0ABV0X720_9TELE</name>
<evidence type="ECO:0000256" key="1">
    <source>
        <dbReference type="SAM" id="MobiDB-lite"/>
    </source>
</evidence>
<protein>
    <submittedName>
        <fullName evidence="2">Uncharacterized protein</fullName>
    </submittedName>
</protein>
<accession>A0ABV0X720</accession>
<proteinExistence type="predicted"/>
<evidence type="ECO:0000313" key="3">
    <source>
        <dbReference type="Proteomes" id="UP001444071"/>
    </source>
</evidence>
<keyword evidence="3" id="KW-1185">Reference proteome</keyword>
<organism evidence="2 3">
    <name type="scientific">Xenotaenia resolanae</name>
    <dbReference type="NCBI Taxonomy" id="208358"/>
    <lineage>
        <taxon>Eukaryota</taxon>
        <taxon>Metazoa</taxon>
        <taxon>Chordata</taxon>
        <taxon>Craniata</taxon>
        <taxon>Vertebrata</taxon>
        <taxon>Euteleostomi</taxon>
        <taxon>Actinopterygii</taxon>
        <taxon>Neopterygii</taxon>
        <taxon>Teleostei</taxon>
        <taxon>Neoteleostei</taxon>
        <taxon>Acanthomorphata</taxon>
        <taxon>Ovalentaria</taxon>
        <taxon>Atherinomorphae</taxon>
        <taxon>Cyprinodontiformes</taxon>
        <taxon>Goodeidae</taxon>
        <taxon>Xenotaenia</taxon>
    </lineage>
</organism>
<dbReference type="Proteomes" id="UP001444071">
    <property type="component" value="Unassembled WGS sequence"/>
</dbReference>
<gene>
    <name evidence="2" type="ORF">XENORESO_019482</name>
</gene>
<reference evidence="2 3" key="1">
    <citation type="submission" date="2021-06" db="EMBL/GenBank/DDBJ databases">
        <authorList>
            <person name="Palmer J.M."/>
        </authorList>
    </citation>
    <scope>NUCLEOTIDE SEQUENCE [LARGE SCALE GENOMIC DNA]</scope>
    <source>
        <strain evidence="2 3">XR_2019</strain>
        <tissue evidence="2">Muscle</tissue>
    </source>
</reference>
<feature type="region of interest" description="Disordered" evidence="1">
    <location>
        <begin position="66"/>
        <end position="106"/>
    </location>
</feature>
<evidence type="ECO:0000313" key="2">
    <source>
        <dbReference type="EMBL" id="MEQ2277089.1"/>
    </source>
</evidence>
<feature type="compositionally biased region" description="Polar residues" evidence="1">
    <location>
        <begin position="72"/>
        <end position="83"/>
    </location>
</feature>
<comment type="caution">
    <text evidence="2">The sequence shown here is derived from an EMBL/GenBank/DDBJ whole genome shotgun (WGS) entry which is preliminary data.</text>
</comment>